<keyword evidence="2" id="KW-1185">Reference proteome</keyword>
<proteinExistence type="predicted"/>
<comment type="caution">
    <text evidence="1">The sequence shown here is derived from an EMBL/GenBank/DDBJ whole genome shotgun (WGS) entry which is preliminary data.</text>
</comment>
<organism evidence="1 2">
    <name type="scientific">Pontibacillus halophilus JSM 076056 = DSM 19796</name>
    <dbReference type="NCBI Taxonomy" id="1385510"/>
    <lineage>
        <taxon>Bacteria</taxon>
        <taxon>Bacillati</taxon>
        <taxon>Bacillota</taxon>
        <taxon>Bacilli</taxon>
        <taxon>Bacillales</taxon>
        <taxon>Bacillaceae</taxon>
        <taxon>Pontibacillus</taxon>
    </lineage>
</organism>
<dbReference type="eggNOG" id="ENOG5032SVK">
    <property type="taxonomic scope" value="Bacteria"/>
</dbReference>
<dbReference type="AlphaFoldDB" id="A0A0A5GMH0"/>
<dbReference type="OrthoDB" id="2641610at2"/>
<reference evidence="1 2" key="1">
    <citation type="submission" date="2013-08" db="EMBL/GenBank/DDBJ databases">
        <authorList>
            <person name="Huang J."/>
            <person name="Wang G."/>
        </authorList>
    </citation>
    <scope>NUCLEOTIDE SEQUENCE [LARGE SCALE GENOMIC DNA]</scope>
    <source>
        <strain evidence="1 2">JSM 076056</strain>
    </source>
</reference>
<sequence>MTKLVDARTSQNASFVNSIFEPVLIFDEETVGQVGLAVGTAGPNLRVQLSGTVTVQLPLAPVLTTITIRVVRGTVETDQLVFSTSQTLDLAITGPQSISFVGSDFNPPIPGSGPLAYTAFISASAIGTARVGPESFNAVAFSD</sequence>
<gene>
    <name evidence="1" type="ORF">N781_16960</name>
</gene>
<evidence type="ECO:0000313" key="2">
    <source>
        <dbReference type="Proteomes" id="UP000030528"/>
    </source>
</evidence>
<dbReference type="EMBL" id="AVPE01000006">
    <property type="protein sequence ID" value="KGX92423.1"/>
    <property type="molecule type" value="Genomic_DNA"/>
</dbReference>
<name>A0A0A5GMH0_9BACI</name>
<evidence type="ECO:0008006" key="3">
    <source>
        <dbReference type="Google" id="ProtNLM"/>
    </source>
</evidence>
<dbReference type="RefSeq" id="WP_026800421.1">
    <property type="nucleotide sequence ID" value="NZ_AULI01000008.1"/>
</dbReference>
<protein>
    <recommendedName>
        <fullName evidence="3">Exosporium protein C</fullName>
    </recommendedName>
</protein>
<dbReference type="Proteomes" id="UP000030528">
    <property type="component" value="Unassembled WGS sequence"/>
</dbReference>
<evidence type="ECO:0000313" key="1">
    <source>
        <dbReference type="EMBL" id="KGX92423.1"/>
    </source>
</evidence>
<accession>A0A0A5GMH0</accession>